<comment type="caution">
    <text evidence="1">The sequence shown here is derived from an EMBL/GenBank/DDBJ whole genome shotgun (WGS) entry which is preliminary data.</text>
</comment>
<sequence>MLPVDDAIGPALDAAQRPSAPIHYTKVWHQHWREKIRNRFGTENGIINILWSDRLFETGSFIGNYFIMEIPLWFNLILIFCCCFVTPPIPLFVIGLFLSWFRILVEVHRDQLHVGETQYRSRTVIQVTIALLLDASLGFIVMAKNQSGAITASWWTSWA</sequence>
<dbReference type="Proteomes" id="UP001165064">
    <property type="component" value="Unassembled WGS sequence"/>
</dbReference>
<keyword evidence="2" id="KW-1185">Reference proteome</keyword>
<evidence type="ECO:0000313" key="2">
    <source>
        <dbReference type="Proteomes" id="UP001165064"/>
    </source>
</evidence>
<name>A0ACB5U3W0_AMBMO</name>
<proteinExistence type="predicted"/>
<evidence type="ECO:0000313" key="1">
    <source>
        <dbReference type="EMBL" id="GMF00565.1"/>
    </source>
</evidence>
<accession>A0ACB5U3W0</accession>
<protein>
    <submittedName>
        <fullName evidence="1">Unnamed protein product</fullName>
    </submittedName>
</protein>
<reference evidence="1" key="1">
    <citation type="submission" date="2023-04" db="EMBL/GenBank/DDBJ databases">
        <title>Ambrosiozyma monospora NBRC 10751.</title>
        <authorList>
            <person name="Ichikawa N."/>
            <person name="Sato H."/>
            <person name="Tonouchi N."/>
        </authorList>
    </citation>
    <scope>NUCLEOTIDE SEQUENCE</scope>
    <source>
        <strain evidence="1">NBRC 10751</strain>
    </source>
</reference>
<organism evidence="1 2">
    <name type="scientific">Ambrosiozyma monospora</name>
    <name type="common">Yeast</name>
    <name type="synonym">Endomycopsis monosporus</name>
    <dbReference type="NCBI Taxonomy" id="43982"/>
    <lineage>
        <taxon>Eukaryota</taxon>
        <taxon>Fungi</taxon>
        <taxon>Dikarya</taxon>
        <taxon>Ascomycota</taxon>
        <taxon>Saccharomycotina</taxon>
        <taxon>Pichiomycetes</taxon>
        <taxon>Pichiales</taxon>
        <taxon>Pichiaceae</taxon>
        <taxon>Ambrosiozyma</taxon>
    </lineage>
</organism>
<gene>
    <name evidence="1" type="ORF">Amon02_001103700</name>
</gene>
<dbReference type="EMBL" id="BSXS01011465">
    <property type="protein sequence ID" value="GMF00565.1"/>
    <property type="molecule type" value="Genomic_DNA"/>
</dbReference>